<proteinExistence type="predicted"/>
<accession>A0A078J8F2</accession>
<organism evidence="1 2">
    <name type="scientific">Brassica napus</name>
    <name type="common">Rape</name>
    <dbReference type="NCBI Taxonomy" id="3708"/>
    <lineage>
        <taxon>Eukaryota</taxon>
        <taxon>Viridiplantae</taxon>
        <taxon>Streptophyta</taxon>
        <taxon>Embryophyta</taxon>
        <taxon>Tracheophyta</taxon>
        <taxon>Spermatophyta</taxon>
        <taxon>Magnoliopsida</taxon>
        <taxon>eudicotyledons</taxon>
        <taxon>Gunneridae</taxon>
        <taxon>Pentapetalae</taxon>
        <taxon>rosids</taxon>
        <taxon>malvids</taxon>
        <taxon>Brassicales</taxon>
        <taxon>Brassicaceae</taxon>
        <taxon>Brassiceae</taxon>
        <taxon>Brassica</taxon>
    </lineage>
</organism>
<evidence type="ECO:0000313" key="1">
    <source>
        <dbReference type="EMBL" id="CDY61682.1"/>
    </source>
</evidence>
<name>A0A078J8F2_BRANA</name>
<evidence type="ECO:0000313" key="2">
    <source>
        <dbReference type="Proteomes" id="UP000028999"/>
    </source>
</evidence>
<dbReference type="EMBL" id="LK034025">
    <property type="protein sequence ID" value="CDY61682.1"/>
    <property type="molecule type" value="Genomic_DNA"/>
</dbReference>
<dbReference type="AlphaFoldDB" id="A0A078J8F2"/>
<gene>
    <name evidence="1" type="primary">BnaC01g40990D</name>
    <name evidence="1" type="ORF">GSBRNA2T00034219001</name>
</gene>
<dbReference type="Proteomes" id="UP000028999">
    <property type="component" value="Unassembled WGS sequence"/>
</dbReference>
<keyword evidence="2" id="KW-1185">Reference proteome</keyword>
<dbReference type="PaxDb" id="3708-A0A078J8F2"/>
<reference evidence="1 2" key="1">
    <citation type="journal article" date="2014" name="Science">
        <title>Plant genetics. Early allopolyploid evolution in the post-Neolithic Brassica napus oilseed genome.</title>
        <authorList>
            <person name="Chalhoub B."/>
            <person name="Denoeud F."/>
            <person name="Liu S."/>
            <person name="Parkin I.A."/>
            <person name="Tang H."/>
            <person name="Wang X."/>
            <person name="Chiquet J."/>
            <person name="Belcram H."/>
            <person name="Tong C."/>
            <person name="Samans B."/>
            <person name="Correa M."/>
            <person name="Da Silva C."/>
            <person name="Just J."/>
            <person name="Falentin C."/>
            <person name="Koh C.S."/>
            <person name="Le Clainche I."/>
            <person name="Bernard M."/>
            <person name="Bento P."/>
            <person name="Noel B."/>
            <person name="Labadie K."/>
            <person name="Alberti A."/>
            <person name="Charles M."/>
            <person name="Arnaud D."/>
            <person name="Guo H."/>
            <person name="Daviaud C."/>
            <person name="Alamery S."/>
            <person name="Jabbari K."/>
            <person name="Zhao M."/>
            <person name="Edger P.P."/>
            <person name="Chelaifa H."/>
            <person name="Tack D."/>
            <person name="Lassalle G."/>
            <person name="Mestiri I."/>
            <person name="Schnel N."/>
            <person name="Le Paslier M.C."/>
            <person name="Fan G."/>
            <person name="Renault V."/>
            <person name="Bayer P.E."/>
            <person name="Golicz A.A."/>
            <person name="Manoli S."/>
            <person name="Lee T.H."/>
            <person name="Thi V.H."/>
            <person name="Chalabi S."/>
            <person name="Hu Q."/>
            <person name="Fan C."/>
            <person name="Tollenaere R."/>
            <person name="Lu Y."/>
            <person name="Battail C."/>
            <person name="Shen J."/>
            <person name="Sidebottom C.H."/>
            <person name="Wang X."/>
            <person name="Canaguier A."/>
            <person name="Chauveau A."/>
            <person name="Berard A."/>
            <person name="Deniot G."/>
            <person name="Guan M."/>
            <person name="Liu Z."/>
            <person name="Sun F."/>
            <person name="Lim Y.P."/>
            <person name="Lyons E."/>
            <person name="Town C.D."/>
            <person name="Bancroft I."/>
            <person name="Wang X."/>
            <person name="Meng J."/>
            <person name="Ma J."/>
            <person name="Pires J.C."/>
            <person name="King G.J."/>
            <person name="Brunel D."/>
            <person name="Delourme R."/>
            <person name="Renard M."/>
            <person name="Aury J.M."/>
            <person name="Adams K.L."/>
            <person name="Batley J."/>
            <person name="Snowdon R.J."/>
            <person name="Tost J."/>
            <person name="Edwards D."/>
            <person name="Zhou Y."/>
            <person name="Hua W."/>
            <person name="Sharpe A.G."/>
            <person name="Paterson A.H."/>
            <person name="Guan C."/>
            <person name="Wincker P."/>
        </authorList>
    </citation>
    <scope>NUCLEOTIDE SEQUENCE [LARGE SCALE GENOMIC DNA]</scope>
    <source>
        <strain evidence="2">cv. Darmor-bzh</strain>
    </source>
</reference>
<protein>
    <submittedName>
        <fullName evidence="1">BnaC01g40990D protein</fullName>
    </submittedName>
</protein>
<dbReference type="Gramene" id="CDY61682">
    <property type="protein sequence ID" value="CDY61682"/>
    <property type="gene ID" value="GSBRNA2T00034219001"/>
</dbReference>
<sequence length="24" mass="2569">MLCYAATQTTCSSAQQRTTTSCLV</sequence>